<dbReference type="OrthoDB" id="9774199at2"/>
<accession>A0A5B8XPH2</accession>
<organism evidence="2 3">
    <name type="scientific">Microvenator marinus</name>
    <dbReference type="NCBI Taxonomy" id="2600177"/>
    <lineage>
        <taxon>Bacteria</taxon>
        <taxon>Deltaproteobacteria</taxon>
        <taxon>Bradymonadales</taxon>
        <taxon>Microvenatoraceae</taxon>
        <taxon>Microvenator</taxon>
    </lineage>
</organism>
<reference evidence="2 3" key="1">
    <citation type="submission" date="2019-08" db="EMBL/GenBank/DDBJ databases">
        <authorList>
            <person name="Liang Q."/>
        </authorList>
    </citation>
    <scope>NUCLEOTIDE SEQUENCE [LARGE SCALE GENOMIC DNA]</scope>
    <source>
        <strain evidence="2 3">V1718</strain>
    </source>
</reference>
<dbReference type="InterPro" id="IPR001509">
    <property type="entry name" value="Epimerase_deHydtase"/>
</dbReference>
<dbReference type="GO" id="GO:0044877">
    <property type="term" value="F:protein-containing complex binding"/>
    <property type="evidence" value="ECO:0007669"/>
    <property type="project" value="TreeGrafter"/>
</dbReference>
<sequence length="459" mass="51032">MNSKKKVVIAGGRGFIGQALIAALADSFEIIGLSRRSQESDGGVEWRACDLFSRAQTQEALKGADIAVYLVHSMLPSARLTQGDFEDMDLICADNFARGALANGVQHIVYLGGILPKGTGVSRHLESRHEVEIALAAYGTPVTSLRAGLIVGPNGSSTAIVVRLVKKLPVMLCPAWTRMNTQPIALQDVVHLLKFCLENPEQTKNQVFDIGGRELMTYKGMMAETARIMGVKRLMMDVPFDSPRISSGWVSTFTEAPLELVAPLIESLQHSMVAEDSRLLEMAGLEPTPFEISMREAVEFEFQKSKNPVAFDKKGSRNAEESTVRSAQRLPLPQGKHATWVAEEYARWLPDFLAPLMRVKVQDRMTCFYVKGITRPLLELELAEISAEDRQVFWIRGGLLAHPNPKGRLEFREVLGGRATLAAIHDFRPKLPWYIYRYSQALAHLFVMHGFSEHLSEST</sequence>
<gene>
    <name evidence="2" type="ORF">FRD01_09060</name>
</gene>
<dbReference type="PANTHER" id="PTHR12126:SF11">
    <property type="entry name" value="NADH DEHYDROGENASE [UBIQUINONE] 1 ALPHA SUBCOMPLEX SUBUNIT 9, MITOCHONDRIAL"/>
    <property type="match status" value="1"/>
</dbReference>
<name>A0A5B8XPH2_9DELT</name>
<dbReference type="Pfam" id="PF01370">
    <property type="entry name" value="Epimerase"/>
    <property type="match status" value="1"/>
</dbReference>
<dbReference type="KEGG" id="bbae:FRD01_09060"/>
<dbReference type="InterPro" id="IPR036291">
    <property type="entry name" value="NAD(P)-bd_dom_sf"/>
</dbReference>
<protein>
    <submittedName>
        <fullName evidence="2">NAD-dependent epimerase/dehydratase family protein</fullName>
    </submittedName>
</protein>
<dbReference type="Gene3D" id="3.40.50.720">
    <property type="entry name" value="NAD(P)-binding Rossmann-like Domain"/>
    <property type="match status" value="1"/>
</dbReference>
<evidence type="ECO:0000313" key="2">
    <source>
        <dbReference type="EMBL" id="QED27385.1"/>
    </source>
</evidence>
<dbReference type="AlphaFoldDB" id="A0A5B8XPH2"/>
<dbReference type="Proteomes" id="UP000321595">
    <property type="component" value="Chromosome"/>
</dbReference>
<dbReference type="SUPFAM" id="SSF51735">
    <property type="entry name" value="NAD(P)-binding Rossmann-fold domains"/>
    <property type="match status" value="1"/>
</dbReference>
<dbReference type="InterPro" id="IPR051207">
    <property type="entry name" value="ComplexI_NDUFA9_subunit"/>
</dbReference>
<evidence type="ECO:0000259" key="1">
    <source>
        <dbReference type="Pfam" id="PF01370"/>
    </source>
</evidence>
<evidence type="ECO:0000313" key="3">
    <source>
        <dbReference type="Proteomes" id="UP000321595"/>
    </source>
</evidence>
<dbReference type="PANTHER" id="PTHR12126">
    <property type="entry name" value="NADH-UBIQUINONE OXIDOREDUCTASE 39 KDA SUBUNIT-RELATED"/>
    <property type="match status" value="1"/>
</dbReference>
<feature type="domain" description="NAD-dependent epimerase/dehydratase" evidence="1">
    <location>
        <begin position="7"/>
        <end position="211"/>
    </location>
</feature>
<keyword evidence="3" id="KW-1185">Reference proteome</keyword>
<dbReference type="RefSeq" id="WP_146959070.1">
    <property type="nucleotide sequence ID" value="NZ_CP042467.1"/>
</dbReference>
<proteinExistence type="predicted"/>
<dbReference type="EMBL" id="CP042467">
    <property type="protein sequence ID" value="QED27385.1"/>
    <property type="molecule type" value="Genomic_DNA"/>
</dbReference>